<dbReference type="Pfam" id="PF06441">
    <property type="entry name" value="EHN"/>
    <property type="match status" value="1"/>
</dbReference>
<proteinExistence type="inferred from homology"/>
<dbReference type="PIRSF" id="PIRSF001112">
    <property type="entry name" value="Epoxide_hydrolase"/>
    <property type="match status" value="1"/>
</dbReference>
<reference evidence="5 6" key="1">
    <citation type="submission" date="2024-10" db="EMBL/GenBank/DDBJ databases">
        <title>The Natural Products Discovery Center: Release of the First 8490 Sequenced Strains for Exploring Actinobacteria Biosynthetic Diversity.</title>
        <authorList>
            <person name="Kalkreuter E."/>
            <person name="Kautsar S.A."/>
            <person name="Yang D."/>
            <person name="Bader C.D."/>
            <person name="Teijaro C.N."/>
            <person name="Fluegel L."/>
            <person name="Davis C.M."/>
            <person name="Simpson J.R."/>
            <person name="Lauterbach L."/>
            <person name="Steele A.D."/>
            <person name="Gui C."/>
            <person name="Meng S."/>
            <person name="Li G."/>
            <person name="Viehrig K."/>
            <person name="Ye F."/>
            <person name="Su P."/>
            <person name="Kiefer A.F."/>
            <person name="Nichols A."/>
            <person name="Cepeda A.J."/>
            <person name="Yan W."/>
            <person name="Fan B."/>
            <person name="Jiang Y."/>
            <person name="Adhikari A."/>
            <person name="Zheng C.-J."/>
            <person name="Schuster L."/>
            <person name="Cowan T.M."/>
            <person name="Smanski M.J."/>
            <person name="Chevrette M.G."/>
            <person name="De Carvalho L.P.S."/>
            <person name="Shen B."/>
        </authorList>
    </citation>
    <scope>NUCLEOTIDE SEQUENCE [LARGE SCALE GENOMIC DNA]</scope>
    <source>
        <strain evidence="5 6">NPDC050545</strain>
    </source>
</reference>
<protein>
    <submittedName>
        <fullName evidence="5">Epoxide hydrolase family protein</fullName>
        <ecNumber evidence="5">3.-.-.-</ecNumber>
    </submittedName>
</protein>
<dbReference type="PANTHER" id="PTHR21661">
    <property type="entry name" value="EPOXIDE HYDROLASE 1-RELATED"/>
    <property type="match status" value="1"/>
</dbReference>
<evidence type="ECO:0000259" key="4">
    <source>
        <dbReference type="Pfam" id="PF06441"/>
    </source>
</evidence>
<evidence type="ECO:0000256" key="3">
    <source>
        <dbReference type="ARBA" id="ARBA00022801"/>
    </source>
</evidence>
<comment type="caution">
    <text evidence="5">The sequence shown here is derived from an EMBL/GenBank/DDBJ whole genome shotgun (WGS) entry which is preliminary data.</text>
</comment>
<accession>A0ABW7ZAQ3</accession>
<dbReference type="InterPro" id="IPR016292">
    <property type="entry name" value="Epoxide_hydrolase"/>
</dbReference>
<dbReference type="InterPro" id="IPR000639">
    <property type="entry name" value="Epox_hydrolase-like"/>
</dbReference>
<gene>
    <name evidence="5" type="ORF">ACIBG2_41010</name>
</gene>
<dbReference type="InterPro" id="IPR010497">
    <property type="entry name" value="Epoxide_hydro_N"/>
</dbReference>
<evidence type="ECO:0000256" key="2">
    <source>
        <dbReference type="ARBA" id="ARBA00022797"/>
    </source>
</evidence>
<dbReference type="Proteomes" id="UP001612741">
    <property type="component" value="Unassembled WGS sequence"/>
</dbReference>
<keyword evidence="2" id="KW-0058">Aromatic hydrocarbons catabolism</keyword>
<name>A0ABW7ZAQ3_9ACTN</name>
<organism evidence="5 6">
    <name type="scientific">Nonomuraea typhae</name>
    <dbReference type="NCBI Taxonomy" id="2603600"/>
    <lineage>
        <taxon>Bacteria</taxon>
        <taxon>Bacillati</taxon>
        <taxon>Actinomycetota</taxon>
        <taxon>Actinomycetes</taxon>
        <taxon>Streptosporangiales</taxon>
        <taxon>Streptosporangiaceae</taxon>
        <taxon>Nonomuraea</taxon>
    </lineage>
</organism>
<dbReference type="EC" id="3.-.-.-" evidence="5"/>
<keyword evidence="6" id="KW-1185">Reference proteome</keyword>
<evidence type="ECO:0000256" key="1">
    <source>
        <dbReference type="ARBA" id="ARBA00010088"/>
    </source>
</evidence>
<evidence type="ECO:0000313" key="6">
    <source>
        <dbReference type="Proteomes" id="UP001612741"/>
    </source>
</evidence>
<dbReference type="PRINTS" id="PR00412">
    <property type="entry name" value="EPOXHYDRLASE"/>
</dbReference>
<keyword evidence="3 5" id="KW-0378">Hydrolase</keyword>
<dbReference type="GO" id="GO:0016787">
    <property type="term" value="F:hydrolase activity"/>
    <property type="evidence" value="ECO:0007669"/>
    <property type="project" value="UniProtKB-KW"/>
</dbReference>
<evidence type="ECO:0000313" key="5">
    <source>
        <dbReference type="EMBL" id="MFI6503824.1"/>
    </source>
</evidence>
<comment type="similarity">
    <text evidence="1">Belongs to the peptidase S33 family.</text>
</comment>
<dbReference type="RefSeq" id="WP_397089592.1">
    <property type="nucleotide sequence ID" value="NZ_JBITGY010000013.1"/>
</dbReference>
<sequence length="368" mass="41087">MTVEAFEISVADDVLADLRERLRRTLYTTPSDSTFWAAGVDPGYLRELVAYWAGEFDWRAAEARLNAFPHFRADVAGRKVHYVHLRSERPGGGTPLVLTHGWPSSFVEMLRVAPLLTDRFDVVIPSLPGFLFSELPREKFTRRGTAEIWHELMTETLGYERFGAFGGDIGGGVTQWLGALFPQSLIGVHVTSAVLTTDFSELPATPEEQAYLDHLAAYDARDQGYSEIMWTRPDTIAAALADSPAGLIAWIIDKYRDWSDCDGDLEKKWDKDTLCTVATLYWATASIGTSFRQYYDYPANRPVPPISVPAAVTLSCEPAFAGLPRSLPERLCSDLRHWSTPGRGGHFMAHEEPEQVSREIHAFFGPLS</sequence>
<dbReference type="EMBL" id="JBITGY010000013">
    <property type="protein sequence ID" value="MFI6503824.1"/>
    <property type="molecule type" value="Genomic_DNA"/>
</dbReference>
<dbReference type="PANTHER" id="PTHR21661:SF35">
    <property type="entry name" value="EPOXIDE HYDROLASE"/>
    <property type="match status" value="1"/>
</dbReference>
<dbReference type="SUPFAM" id="SSF53474">
    <property type="entry name" value="alpha/beta-Hydrolases"/>
    <property type="match status" value="1"/>
</dbReference>
<feature type="domain" description="Epoxide hydrolase N-terminal" evidence="4">
    <location>
        <begin position="4"/>
        <end position="109"/>
    </location>
</feature>
<dbReference type="Gene3D" id="3.40.50.1820">
    <property type="entry name" value="alpha/beta hydrolase"/>
    <property type="match status" value="1"/>
</dbReference>
<dbReference type="InterPro" id="IPR029058">
    <property type="entry name" value="AB_hydrolase_fold"/>
</dbReference>